<evidence type="ECO:0000313" key="2">
    <source>
        <dbReference type="EMBL" id="GAA2404508.1"/>
    </source>
</evidence>
<feature type="transmembrane region" description="Helical" evidence="1">
    <location>
        <begin position="7"/>
        <end position="30"/>
    </location>
</feature>
<organism evidence="2 3">
    <name type="scientific">Actinomadura vinacea</name>
    <dbReference type="NCBI Taxonomy" id="115336"/>
    <lineage>
        <taxon>Bacteria</taxon>
        <taxon>Bacillati</taxon>
        <taxon>Actinomycetota</taxon>
        <taxon>Actinomycetes</taxon>
        <taxon>Streptosporangiales</taxon>
        <taxon>Thermomonosporaceae</taxon>
        <taxon>Actinomadura</taxon>
    </lineage>
</organism>
<reference evidence="2 3" key="1">
    <citation type="journal article" date="2019" name="Int. J. Syst. Evol. Microbiol.">
        <title>The Global Catalogue of Microorganisms (GCM) 10K type strain sequencing project: providing services to taxonomists for standard genome sequencing and annotation.</title>
        <authorList>
            <consortium name="The Broad Institute Genomics Platform"/>
            <consortium name="The Broad Institute Genome Sequencing Center for Infectious Disease"/>
            <person name="Wu L."/>
            <person name="Ma J."/>
        </authorList>
    </citation>
    <scope>NUCLEOTIDE SEQUENCE [LARGE SCALE GENOMIC DNA]</scope>
    <source>
        <strain evidence="2 3">JCM 3325</strain>
    </source>
</reference>
<evidence type="ECO:0000256" key="1">
    <source>
        <dbReference type="SAM" id="Phobius"/>
    </source>
</evidence>
<gene>
    <name evidence="2" type="ORF">GCM10010191_10300</name>
</gene>
<feature type="transmembrane region" description="Helical" evidence="1">
    <location>
        <begin position="123"/>
        <end position="146"/>
    </location>
</feature>
<evidence type="ECO:0000313" key="3">
    <source>
        <dbReference type="Proteomes" id="UP001501231"/>
    </source>
</evidence>
<dbReference type="Proteomes" id="UP001501231">
    <property type="component" value="Unassembled WGS sequence"/>
</dbReference>
<keyword evidence="3" id="KW-1185">Reference proteome</keyword>
<protein>
    <submittedName>
        <fullName evidence="2">Uncharacterized protein</fullName>
    </submittedName>
</protein>
<sequence length="178" mass="18594">MDKRPLTALAFGALAGAVIGGFIAGLNYMVWLADLQHRDNITLFTGEVEYLYHVGKAAAVGAAYGVFGGLYGAIGGVLGGFGSAKARMVTVGILGAAVMAAVSAFVVFFVLSGFRVVDVVINGYLGVAIFTMCGWAAGVVVSAHVADTDQPRPRLRRRWGVRTALRVARSRSKGARDA</sequence>
<accession>A0ABN3IH43</accession>
<keyword evidence="1" id="KW-1133">Transmembrane helix</keyword>
<feature type="transmembrane region" description="Helical" evidence="1">
    <location>
        <begin position="50"/>
        <end position="74"/>
    </location>
</feature>
<proteinExistence type="predicted"/>
<feature type="transmembrane region" description="Helical" evidence="1">
    <location>
        <begin position="86"/>
        <end position="111"/>
    </location>
</feature>
<keyword evidence="1" id="KW-0472">Membrane</keyword>
<comment type="caution">
    <text evidence="2">The sequence shown here is derived from an EMBL/GenBank/DDBJ whole genome shotgun (WGS) entry which is preliminary data.</text>
</comment>
<dbReference type="EMBL" id="BAAARW010000003">
    <property type="protein sequence ID" value="GAA2404508.1"/>
    <property type="molecule type" value="Genomic_DNA"/>
</dbReference>
<name>A0ABN3IH43_9ACTN</name>
<keyword evidence="1" id="KW-0812">Transmembrane</keyword>